<proteinExistence type="predicted"/>
<feature type="chain" id="PRO_5043414381" evidence="1">
    <location>
        <begin position="24"/>
        <end position="162"/>
    </location>
</feature>
<dbReference type="AlphaFoldDB" id="A0AAU7LST3"/>
<dbReference type="RefSeq" id="WP_349279991.1">
    <property type="nucleotide sequence ID" value="NZ_CBCSCU010000074.1"/>
</dbReference>
<protein>
    <submittedName>
        <fullName evidence="2">Uncharacterized protein</fullName>
    </submittedName>
</protein>
<reference evidence="2" key="1">
    <citation type="submission" date="2024-05" db="EMBL/GenBank/DDBJ databases">
        <authorList>
            <person name="Bunk B."/>
            <person name="Swiderski J."/>
            <person name="Sproer C."/>
            <person name="Thiel V."/>
        </authorList>
    </citation>
    <scope>NUCLEOTIDE SEQUENCE</scope>
    <source>
        <strain evidence="2">DSM 17735</strain>
    </source>
</reference>
<evidence type="ECO:0000313" key="2">
    <source>
        <dbReference type="EMBL" id="XBP70651.1"/>
    </source>
</evidence>
<feature type="signal peptide" evidence="1">
    <location>
        <begin position="1"/>
        <end position="23"/>
    </location>
</feature>
<organism evidence="2">
    <name type="scientific">Polaromonas hydrogenivorans</name>
    <dbReference type="NCBI Taxonomy" id="335476"/>
    <lineage>
        <taxon>Bacteria</taxon>
        <taxon>Pseudomonadati</taxon>
        <taxon>Pseudomonadota</taxon>
        <taxon>Betaproteobacteria</taxon>
        <taxon>Burkholderiales</taxon>
        <taxon>Comamonadaceae</taxon>
        <taxon>Polaromonas</taxon>
    </lineage>
</organism>
<gene>
    <name evidence="2" type="ORF">ABLV49_02225</name>
</gene>
<accession>A0AAU7LST3</accession>
<dbReference type="EMBL" id="CP157675">
    <property type="protein sequence ID" value="XBP70651.1"/>
    <property type="molecule type" value="Genomic_DNA"/>
</dbReference>
<name>A0AAU7LST3_9BURK</name>
<keyword evidence="1" id="KW-0732">Signal</keyword>
<sequence length="162" mass="16958">MNKLTSAALAALIPLSLIQVAWAADKPQIPQQGTATYVTYYTSRPLANLDMGESGSQALVEMLGATRNTSGSKVFDNMGVRCLLYSESVSGKPKGRGACTETDSDGDKVFTTFEAGVHTLIGGTGKYKGISGTAPYTISPLPAPGQGLGAIAVEHKVSWQFK</sequence>
<evidence type="ECO:0000256" key="1">
    <source>
        <dbReference type="SAM" id="SignalP"/>
    </source>
</evidence>